<dbReference type="GO" id="GO:0006351">
    <property type="term" value="P:DNA-templated transcription"/>
    <property type="evidence" value="ECO:0007669"/>
    <property type="project" value="InterPro"/>
</dbReference>
<accession>A0A9P3LF56</accession>
<dbReference type="GO" id="GO:0008270">
    <property type="term" value="F:zinc ion binding"/>
    <property type="evidence" value="ECO:0007669"/>
    <property type="project" value="InterPro"/>
</dbReference>
<protein>
    <submittedName>
        <fullName evidence="6">Fungal specific transcription factor domain-containing protein</fullName>
    </submittedName>
</protein>
<dbReference type="InterPro" id="IPR050613">
    <property type="entry name" value="Sec_Metabolite_Reg"/>
</dbReference>
<evidence type="ECO:0000256" key="4">
    <source>
        <dbReference type="SAM" id="MobiDB-lite"/>
    </source>
</evidence>
<evidence type="ECO:0000256" key="3">
    <source>
        <dbReference type="SAM" id="Coils"/>
    </source>
</evidence>
<dbReference type="AlphaFoldDB" id="A0A9P3LF56"/>
<organism evidence="6 7">
    <name type="scientific">Phanerochaete sordida</name>
    <dbReference type="NCBI Taxonomy" id="48140"/>
    <lineage>
        <taxon>Eukaryota</taxon>
        <taxon>Fungi</taxon>
        <taxon>Dikarya</taxon>
        <taxon>Basidiomycota</taxon>
        <taxon>Agaricomycotina</taxon>
        <taxon>Agaricomycetes</taxon>
        <taxon>Polyporales</taxon>
        <taxon>Phanerochaetaceae</taxon>
        <taxon>Phanerochaete</taxon>
    </lineage>
</organism>
<feature type="domain" description="Xylanolytic transcriptional activator regulatory" evidence="5">
    <location>
        <begin position="304"/>
        <end position="377"/>
    </location>
</feature>
<dbReference type="Pfam" id="PF04082">
    <property type="entry name" value="Fungal_trans"/>
    <property type="match status" value="1"/>
</dbReference>
<dbReference type="SMART" id="SM00906">
    <property type="entry name" value="Fungal_trans"/>
    <property type="match status" value="1"/>
</dbReference>
<keyword evidence="3" id="KW-0175">Coiled coil</keyword>
<dbReference type="PANTHER" id="PTHR31001:SF56">
    <property type="entry name" value="ZN(2)-C6 FUNGAL-TYPE DOMAIN-CONTAINING PROTEIN"/>
    <property type="match status" value="1"/>
</dbReference>
<proteinExistence type="predicted"/>
<dbReference type="OrthoDB" id="424974at2759"/>
<dbReference type="PANTHER" id="PTHR31001">
    <property type="entry name" value="UNCHARACTERIZED TRANSCRIPTIONAL REGULATORY PROTEIN"/>
    <property type="match status" value="1"/>
</dbReference>
<reference evidence="6 7" key="1">
    <citation type="submission" date="2021-08" db="EMBL/GenBank/DDBJ databases">
        <title>Draft Genome Sequence of Phanerochaete sordida strain YK-624.</title>
        <authorList>
            <person name="Mori T."/>
            <person name="Dohra H."/>
            <person name="Suzuki T."/>
            <person name="Kawagishi H."/>
            <person name="Hirai H."/>
        </authorList>
    </citation>
    <scope>NUCLEOTIDE SEQUENCE [LARGE SCALE GENOMIC DNA]</scope>
    <source>
        <strain evidence="6 7">YK-624</strain>
    </source>
</reference>
<evidence type="ECO:0000313" key="6">
    <source>
        <dbReference type="EMBL" id="GJE93221.1"/>
    </source>
</evidence>
<comment type="subcellular location">
    <subcellularLocation>
        <location evidence="1">Nucleus</location>
    </subcellularLocation>
</comment>
<sequence>MPERLSAGQGTRFVLADTEQLHRKIAEMSERIRQLEDALAIFQAGISTDRHPLLRDELLTIKFGPEVRRTVDDEYTRNALSQSIDALGTLTIGEHGETKYIGRSGGSETLFLANNCNIDNYPSLPAEVDDIELDLPDLSEDVNSLAFTFPFSLTPESSDAILDKLESYLPPQPRAWALCETYLEQFTWWFRPIKRDELINEILIPIYRTVADPSKHGYHRKMESESARCPHLLATLFMVLSVGALVDLTLSSCSAEAEKYYRLGRTALSLRSVFDSPELETVQAVGLMAGYHSLCSFRYTLESAWALGGLASKLAQSIGLHRDSAQWKLDDKIVQRRRNLFWELFIFEIMHCLALGRPPSIALKHIDCEIPTDEESSVGENGHVFPGYWKWRFLFSQQVYAHIVDALVNAQAPTYETVLDLDRRIRQTTLPAVRLYLQPDEDDYNNPGLCMKGYLMSQYRSISMIYIHRTFFAQALLDHPDNPLSSPYAPSFLAANRCASVLIKSFIHYYERCPDLIGRFWGIWTHAFSAAIILGSTVYRAPSVSMAASALVELELVIELFGKGCSQSFRARQAYAILRELKNKADRVYQQYRNRHASPALDIQLNIGPEAEISASRLAIFGGQTRVMSSKLLSRRRPARRQPSQASCASSPTVAHSDSPPRDTSPGATTAASTPSDSGSSVPQNVSDAFAQVHPSLVEYLALIPSSASLAVVDPPTAAQLAMGADGRMNGRMNGNGMNGGMNGNLDGGGMAGMNGIEPTATTPTAANGLGGQTPVPAFQGMSPSFQQFFADMQGGGAPAQQQQAQPQMAPGDFFGGGATPDAGLAALSMPDLGFTEDVMMTDHWMNLMRQTGILDSSGNYAAVVPPADQGGAGPAFSF</sequence>
<gene>
    <name evidence="6" type="ORF">PsYK624_093800</name>
</gene>
<dbReference type="InterPro" id="IPR007219">
    <property type="entry name" value="XnlR_reg_dom"/>
</dbReference>
<name>A0A9P3LF56_9APHY</name>
<evidence type="ECO:0000259" key="5">
    <source>
        <dbReference type="SMART" id="SM00906"/>
    </source>
</evidence>
<feature type="region of interest" description="Disordered" evidence="4">
    <location>
        <begin position="631"/>
        <end position="685"/>
    </location>
</feature>
<dbReference type="EMBL" id="BPQB01000031">
    <property type="protein sequence ID" value="GJE93221.1"/>
    <property type="molecule type" value="Genomic_DNA"/>
</dbReference>
<evidence type="ECO:0000313" key="7">
    <source>
        <dbReference type="Proteomes" id="UP000703269"/>
    </source>
</evidence>
<evidence type="ECO:0000256" key="1">
    <source>
        <dbReference type="ARBA" id="ARBA00004123"/>
    </source>
</evidence>
<dbReference type="GO" id="GO:0005634">
    <property type="term" value="C:nucleus"/>
    <property type="evidence" value="ECO:0007669"/>
    <property type="project" value="UniProtKB-SubCell"/>
</dbReference>
<keyword evidence="7" id="KW-1185">Reference proteome</keyword>
<dbReference type="Proteomes" id="UP000703269">
    <property type="component" value="Unassembled WGS sequence"/>
</dbReference>
<dbReference type="GO" id="GO:0003677">
    <property type="term" value="F:DNA binding"/>
    <property type="evidence" value="ECO:0007669"/>
    <property type="project" value="InterPro"/>
</dbReference>
<keyword evidence="2" id="KW-0539">Nucleus</keyword>
<evidence type="ECO:0000256" key="2">
    <source>
        <dbReference type="ARBA" id="ARBA00023242"/>
    </source>
</evidence>
<feature type="coiled-coil region" evidence="3">
    <location>
        <begin position="18"/>
        <end position="45"/>
    </location>
</feature>
<dbReference type="CDD" id="cd12148">
    <property type="entry name" value="fungal_TF_MHR"/>
    <property type="match status" value="1"/>
</dbReference>
<comment type="caution">
    <text evidence="6">The sequence shown here is derived from an EMBL/GenBank/DDBJ whole genome shotgun (WGS) entry which is preliminary data.</text>
</comment>
<feature type="compositionally biased region" description="Low complexity" evidence="4">
    <location>
        <begin position="664"/>
        <end position="681"/>
    </location>
</feature>